<sequence>MGTRRARPTAREIKPWPGLVRPLSPTDRHPVPPTMPGRSRVDVTTRLQAATVKRKRTERVRGEQLGNRSRRESRYDCDDGDDYQTDTAATGYCDDALVSEDDNVPAVAAMLRAASANWTTSCKRPHIDTDDCDTLYLLSLRDSFKRLSASQKSIAMTRIPALLHEIEFGKS</sequence>
<organism evidence="2 3">
    <name type="scientific">Haemaphysalis longicornis</name>
    <name type="common">Bush tick</name>
    <dbReference type="NCBI Taxonomy" id="44386"/>
    <lineage>
        <taxon>Eukaryota</taxon>
        <taxon>Metazoa</taxon>
        <taxon>Ecdysozoa</taxon>
        <taxon>Arthropoda</taxon>
        <taxon>Chelicerata</taxon>
        <taxon>Arachnida</taxon>
        <taxon>Acari</taxon>
        <taxon>Parasitiformes</taxon>
        <taxon>Ixodida</taxon>
        <taxon>Ixodoidea</taxon>
        <taxon>Ixodidae</taxon>
        <taxon>Haemaphysalinae</taxon>
        <taxon>Haemaphysalis</taxon>
    </lineage>
</organism>
<keyword evidence="3" id="KW-1185">Reference proteome</keyword>
<comment type="caution">
    <text evidence="2">The sequence shown here is derived from an EMBL/GenBank/DDBJ whole genome shotgun (WGS) entry which is preliminary data.</text>
</comment>
<dbReference type="AlphaFoldDB" id="A0A9J6H5M7"/>
<accession>A0A9J6H5M7</accession>
<evidence type="ECO:0000313" key="2">
    <source>
        <dbReference type="EMBL" id="KAH9382627.1"/>
    </source>
</evidence>
<evidence type="ECO:0000313" key="3">
    <source>
        <dbReference type="Proteomes" id="UP000821853"/>
    </source>
</evidence>
<proteinExistence type="predicted"/>
<dbReference type="EMBL" id="JABSTR010000037">
    <property type="protein sequence ID" value="KAH9382627.1"/>
    <property type="molecule type" value="Genomic_DNA"/>
</dbReference>
<dbReference type="Proteomes" id="UP000821853">
    <property type="component" value="Unassembled WGS sequence"/>
</dbReference>
<gene>
    <name evidence="2" type="ORF">HPB48_023175</name>
</gene>
<dbReference type="OrthoDB" id="6512434at2759"/>
<protein>
    <recommendedName>
        <fullName evidence="4">BESS domain-containing protein</fullName>
    </recommendedName>
</protein>
<evidence type="ECO:0008006" key="4">
    <source>
        <dbReference type="Google" id="ProtNLM"/>
    </source>
</evidence>
<feature type="region of interest" description="Disordered" evidence="1">
    <location>
        <begin position="1"/>
        <end position="82"/>
    </location>
</feature>
<dbReference type="VEuPathDB" id="VectorBase:HLOH_049519"/>
<evidence type="ECO:0000256" key="1">
    <source>
        <dbReference type="SAM" id="MobiDB-lite"/>
    </source>
</evidence>
<reference evidence="2 3" key="1">
    <citation type="journal article" date="2020" name="Cell">
        <title>Large-Scale Comparative Analyses of Tick Genomes Elucidate Their Genetic Diversity and Vector Capacities.</title>
        <authorList>
            <consortium name="Tick Genome and Microbiome Consortium (TIGMIC)"/>
            <person name="Jia N."/>
            <person name="Wang J."/>
            <person name="Shi W."/>
            <person name="Du L."/>
            <person name="Sun Y."/>
            <person name="Zhan W."/>
            <person name="Jiang J.F."/>
            <person name="Wang Q."/>
            <person name="Zhang B."/>
            <person name="Ji P."/>
            <person name="Bell-Sakyi L."/>
            <person name="Cui X.M."/>
            <person name="Yuan T.T."/>
            <person name="Jiang B.G."/>
            <person name="Yang W.F."/>
            <person name="Lam T.T."/>
            <person name="Chang Q.C."/>
            <person name="Ding S.J."/>
            <person name="Wang X.J."/>
            <person name="Zhu J.G."/>
            <person name="Ruan X.D."/>
            <person name="Zhao L."/>
            <person name="Wei J.T."/>
            <person name="Ye R.Z."/>
            <person name="Que T.C."/>
            <person name="Du C.H."/>
            <person name="Zhou Y.H."/>
            <person name="Cheng J.X."/>
            <person name="Dai P.F."/>
            <person name="Guo W.B."/>
            <person name="Han X.H."/>
            <person name="Huang E.J."/>
            <person name="Li L.F."/>
            <person name="Wei W."/>
            <person name="Gao Y.C."/>
            <person name="Liu J.Z."/>
            <person name="Shao H.Z."/>
            <person name="Wang X."/>
            <person name="Wang C.C."/>
            <person name="Yang T.C."/>
            <person name="Huo Q.B."/>
            <person name="Li W."/>
            <person name="Chen H.Y."/>
            <person name="Chen S.E."/>
            <person name="Zhou L.G."/>
            <person name="Ni X.B."/>
            <person name="Tian J.H."/>
            <person name="Sheng Y."/>
            <person name="Liu T."/>
            <person name="Pan Y.S."/>
            <person name="Xia L.Y."/>
            <person name="Li J."/>
            <person name="Zhao F."/>
            <person name="Cao W.C."/>
        </authorList>
    </citation>
    <scope>NUCLEOTIDE SEQUENCE [LARGE SCALE GENOMIC DNA]</scope>
    <source>
        <strain evidence="2">HaeL-2018</strain>
    </source>
</reference>
<name>A0A9J6H5M7_HAELO</name>